<dbReference type="EMBL" id="CM020618">
    <property type="protein sequence ID" value="KAK1857505.1"/>
    <property type="molecule type" value="Genomic_DNA"/>
</dbReference>
<sequence length="302" mass="30900">MRLSEDHTLVTSLHACVINRQAAGPRAPRSPLSLPMGDSVLHDASVATLWVYALLTAVGLPVARAKAVLDIAISALWFQATYWAADAVKGFLRDDRCTSARRSTYPNGVSGHYCYFLFASLVVAIYTADRLVDVAAHPATATRRPATGAAPGTPAAATAGIPGRVVAVLAASATALGLFAIGATTTLLRTYAHGYHSGRQVLLGAAAGVASALALDALHFRAATAPRLGVRLAVVAAVGAASLAAYTATWPSALAGEEAVTRVQVVGYAAAWAVVAAVVGAEWARQCRPAGGGPPGRAAKEE</sequence>
<accession>A0ACC3BHZ0</accession>
<evidence type="ECO:0000313" key="2">
    <source>
        <dbReference type="Proteomes" id="UP000798662"/>
    </source>
</evidence>
<organism evidence="1 2">
    <name type="scientific">Pyropia yezoensis</name>
    <name type="common">Susabi-nori</name>
    <name type="synonym">Porphyra yezoensis</name>
    <dbReference type="NCBI Taxonomy" id="2788"/>
    <lineage>
        <taxon>Eukaryota</taxon>
        <taxon>Rhodophyta</taxon>
        <taxon>Bangiophyceae</taxon>
        <taxon>Bangiales</taxon>
        <taxon>Bangiaceae</taxon>
        <taxon>Pyropia</taxon>
    </lineage>
</organism>
<keyword evidence="2" id="KW-1185">Reference proteome</keyword>
<proteinExistence type="predicted"/>
<comment type="caution">
    <text evidence="1">The sequence shown here is derived from an EMBL/GenBank/DDBJ whole genome shotgun (WGS) entry which is preliminary data.</text>
</comment>
<evidence type="ECO:0000313" key="1">
    <source>
        <dbReference type="EMBL" id="KAK1857505.1"/>
    </source>
</evidence>
<reference evidence="1" key="1">
    <citation type="submission" date="2019-11" db="EMBL/GenBank/DDBJ databases">
        <title>Nori genome reveals adaptations in red seaweeds to the harsh intertidal environment.</title>
        <authorList>
            <person name="Wang D."/>
            <person name="Mao Y."/>
        </authorList>
    </citation>
    <scope>NUCLEOTIDE SEQUENCE</scope>
    <source>
        <tissue evidence="1">Gametophyte</tissue>
    </source>
</reference>
<name>A0ACC3BHZ0_PYRYE</name>
<dbReference type="Proteomes" id="UP000798662">
    <property type="component" value="Chromosome 1"/>
</dbReference>
<gene>
    <name evidence="1" type="ORF">I4F81_000122</name>
</gene>
<protein>
    <submittedName>
        <fullName evidence="1">Uncharacterized protein</fullName>
    </submittedName>
</protein>